<dbReference type="OrthoDB" id="9805017at2"/>
<organism evidence="4 5">
    <name type="scientific">Paenimyroides ummariense</name>
    <dbReference type="NCBI Taxonomy" id="913024"/>
    <lineage>
        <taxon>Bacteria</taxon>
        <taxon>Pseudomonadati</taxon>
        <taxon>Bacteroidota</taxon>
        <taxon>Flavobacteriia</taxon>
        <taxon>Flavobacteriales</taxon>
        <taxon>Flavobacteriaceae</taxon>
        <taxon>Paenimyroides</taxon>
    </lineage>
</organism>
<evidence type="ECO:0000313" key="5">
    <source>
        <dbReference type="Proteomes" id="UP000199036"/>
    </source>
</evidence>
<dbReference type="RefSeq" id="WP_091526083.1">
    <property type="nucleotide sequence ID" value="NZ_FOVI01000033.1"/>
</dbReference>
<dbReference type="Pfam" id="PF18962">
    <property type="entry name" value="Por_Secre_tail"/>
    <property type="match status" value="1"/>
</dbReference>
<feature type="domain" description="Secretion system C-terminal sorting" evidence="3">
    <location>
        <begin position="442"/>
        <end position="511"/>
    </location>
</feature>
<dbReference type="EMBL" id="FOVI01000033">
    <property type="protein sequence ID" value="SFO28754.1"/>
    <property type="molecule type" value="Genomic_DNA"/>
</dbReference>
<name>A0A1I5FY85_9FLAO</name>
<evidence type="ECO:0000313" key="4">
    <source>
        <dbReference type="EMBL" id="SFO28754.1"/>
    </source>
</evidence>
<dbReference type="STRING" id="913024.SAMN05421741_13311"/>
<gene>
    <name evidence="4" type="ORF">SAMN05421741_13311</name>
</gene>
<keyword evidence="1 2" id="KW-0732">Signal</keyword>
<keyword evidence="5" id="KW-1185">Reference proteome</keyword>
<dbReference type="InterPro" id="IPR013431">
    <property type="entry name" value="Delta_60_rpt"/>
</dbReference>
<evidence type="ECO:0000256" key="2">
    <source>
        <dbReference type="SAM" id="SignalP"/>
    </source>
</evidence>
<proteinExistence type="predicted"/>
<evidence type="ECO:0000259" key="3">
    <source>
        <dbReference type="Pfam" id="PF18962"/>
    </source>
</evidence>
<dbReference type="Gene3D" id="2.80.10.50">
    <property type="match status" value="2"/>
</dbReference>
<protein>
    <submittedName>
        <fullName evidence="4">Delta-60 repeat domain-containing protein/Por secretion system C-terminal sorting domain-containing protein</fullName>
    </submittedName>
</protein>
<feature type="signal peptide" evidence="2">
    <location>
        <begin position="1"/>
        <end position="22"/>
    </location>
</feature>
<dbReference type="InterPro" id="IPR026444">
    <property type="entry name" value="Secre_tail"/>
</dbReference>
<evidence type="ECO:0000256" key="1">
    <source>
        <dbReference type="ARBA" id="ARBA00022729"/>
    </source>
</evidence>
<dbReference type="NCBIfam" id="TIGR02608">
    <property type="entry name" value="delta_60_rpt"/>
    <property type="match status" value="6"/>
</dbReference>
<reference evidence="5" key="1">
    <citation type="submission" date="2016-10" db="EMBL/GenBank/DDBJ databases">
        <authorList>
            <person name="Varghese N."/>
            <person name="Submissions S."/>
        </authorList>
    </citation>
    <scope>NUCLEOTIDE SEQUENCE [LARGE SCALE GENOMIC DNA]</scope>
    <source>
        <strain evidence="5">DS-12</strain>
    </source>
</reference>
<dbReference type="Proteomes" id="UP000199036">
    <property type="component" value="Unassembled WGS sequence"/>
</dbReference>
<dbReference type="Pfam" id="PF17164">
    <property type="entry name" value="DUF5122"/>
    <property type="match status" value="4"/>
</dbReference>
<accession>A0A1I5FY85</accession>
<sequence>MTQKLFLFIAFLCSLSLMSQNAALDPSFGNAGIAVHPHLSTAEIKCFAFDKNGSIISAGYAQQGGPGSTDYQLTLTKTDKKGLLDNTFGTNGKVTTVIGHSESPQDIVIQGDGKIIVVGEVNLGPTPNSPGTYVGFAVRYNINGTLDTSFGANGIYKLTSSKQFLSVMVLSNGSIILGGNTSINNEYLAILVKLDSNGAEDSQFGNNGVLSLTSVNYKFSMGEAILLNDGKIFCVGLEYSDILNHSKSTYCKIDIQGNFDTTFGTNGKVVVDLFNYNPMQNITEYLHTTRELQNGQIVIGGTELDPFLLKINSDGSFDTTFGINGMKILSYSFRPRVIATQIDGKIIIGSGTKSALGGLAYRIVRFDNDGDLDTTFNNGKGLVDIDASPGNDWLNHIKIQGNDTLVVGGSSVLNSNNNFTLARLLLDTPLSVENSVEQFIKVYPNPFDDRFYIEDFNELVKIVKIFDSMGRIIKTVSETNTTHEIQTNFASGVYYVNIETKDGRTINKKMIKK</sequence>
<feature type="chain" id="PRO_5011624737" evidence="2">
    <location>
        <begin position="23"/>
        <end position="513"/>
    </location>
</feature>
<dbReference type="AlphaFoldDB" id="A0A1I5FY85"/>
<dbReference type="NCBIfam" id="TIGR04183">
    <property type="entry name" value="Por_Secre_tail"/>
    <property type="match status" value="1"/>
</dbReference>